<evidence type="ECO:0008006" key="4">
    <source>
        <dbReference type="Google" id="ProtNLM"/>
    </source>
</evidence>
<keyword evidence="3" id="KW-1185">Reference proteome</keyword>
<evidence type="ECO:0000313" key="2">
    <source>
        <dbReference type="EMBL" id="GLK76454.1"/>
    </source>
</evidence>
<reference evidence="2" key="1">
    <citation type="journal article" date="2014" name="Int. J. Syst. Evol. Microbiol.">
        <title>Complete genome sequence of Corynebacterium casei LMG S-19264T (=DSM 44701T), isolated from a smear-ripened cheese.</title>
        <authorList>
            <consortium name="US DOE Joint Genome Institute (JGI-PGF)"/>
            <person name="Walter F."/>
            <person name="Albersmeier A."/>
            <person name="Kalinowski J."/>
            <person name="Ruckert C."/>
        </authorList>
    </citation>
    <scope>NUCLEOTIDE SEQUENCE</scope>
    <source>
        <strain evidence="2">VKM B-2555</strain>
    </source>
</reference>
<accession>A0A9W6JI25</accession>
<proteinExistence type="predicted"/>
<feature type="compositionally biased region" description="Low complexity" evidence="1">
    <location>
        <begin position="351"/>
        <end position="360"/>
    </location>
</feature>
<name>A0A9W6JI25_9HYPH</name>
<feature type="region of interest" description="Disordered" evidence="1">
    <location>
        <begin position="336"/>
        <end position="377"/>
    </location>
</feature>
<evidence type="ECO:0000256" key="1">
    <source>
        <dbReference type="SAM" id="MobiDB-lite"/>
    </source>
</evidence>
<sequence length="377" mass="39870">MSDDLLPVEALQRLSRQDGVDIRPTLLRVLTDLFVQKPHHAPEELARYEELALQLLSVVGADTRAVVARKLADDERAPDAVIRRLLDDEFEVAAPILSRSVKAPRHLLLAIALEGGGLEASAVAGRPDIDPDMVRLLAHHRDDRVLEALIANPAVTPSDRTLAALAQRALNRAPLAAALLARDDLDPAALAPLYLLAGPDRRAAIREALGARPPRALAGRTVRAVDSADLAMVESAADSGSRELMAETLADALGLSPAAVATLVAEPSGEAFVMMLRAVGFDRDAIARAVLVTQPEIAQSVPRFFQLVEIAETTSRGAAQELTAALAGQPIAGAPAARHEPLFDPSGAVERPGAARPASGRGRRLLSGRVDTGRSRA</sequence>
<protein>
    <recommendedName>
        <fullName evidence="4">DUF2336 domain-containing protein</fullName>
    </recommendedName>
</protein>
<organism evidence="2 3">
    <name type="scientific">Methylopila jiangsuensis</name>
    <dbReference type="NCBI Taxonomy" id="586230"/>
    <lineage>
        <taxon>Bacteria</taxon>
        <taxon>Pseudomonadati</taxon>
        <taxon>Pseudomonadota</taxon>
        <taxon>Alphaproteobacteria</taxon>
        <taxon>Hyphomicrobiales</taxon>
        <taxon>Methylopilaceae</taxon>
        <taxon>Methylopila</taxon>
    </lineage>
</organism>
<dbReference type="AlphaFoldDB" id="A0A9W6JI25"/>
<gene>
    <name evidence="2" type="ORF">GCM10008171_17080</name>
</gene>
<reference evidence="2" key="2">
    <citation type="submission" date="2023-01" db="EMBL/GenBank/DDBJ databases">
        <authorList>
            <person name="Sun Q."/>
            <person name="Evtushenko L."/>
        </authorList>
    </citation>
    <scope>NUCLEOTIDE SEQUENCE</scope>
    <source>
        <strain evidence="2">VKM B-2555</strain>
    </source>
</reference>
<dbReference type="EMBL" id="BSFK01000007">
    <property type="protein sequence ID" value="GLK76454.1"/>
    <property type="molecule type" value="Genomic_DNA"/>
</dbReference>
<dbReference type="Proteomes" id="UP001143364">
    <property type="component" value="Unassembled WGS sequence"/>
</dbReference>
<evidence type="ECO:0000313" key="3">
    <source>
        <dbReference type="Proteomes" id="UP001143364"/>
    </source>
</evidence>
<dbReference type="Pfam" id="PF10098">
    <property type="entry name" value="DUF2336"/>
    <property type="match status" value="1"/>
</dbReference>
<dbReference type="InterPro" id="IPR019285">
    <property type="entry name" value="DUF2336"/>
</dbReference>
<dbReference type="RefSeq" id="WP_271204327.1">
    <property type="nucleotide sequence ID" value="NZ_BSFK01000007.1"/>
</dbReference>
<comment type="caution">
    <text evidence="2">The sequence shown here is derived from an EMBL/GenBank/DDBJ whole genome shotgun (WGS) entry which is preliminary data.</text>
</comment>